<evidence type="ECO:0000313" key="4">
    <source>
        <dbReference type="Proteomes" id="UP000694551"/>
    </source>
</evidence>
<keyword evidence="4" id="KW-1185">Reference proteome</keyword>
<feature type="region of interest" description="Disordered" evidence="2">
    <location>
        <begin position="109"/>
        <end position="128"/>
    </location>
</feature>
<feature type="compositionally biased region" description="Pro residues" evidence="2">
    <location>
        <begin position="252"/>
        <end position="264"/>
    </location>
</feature>
<keyword evidence="1" id="KW-0175">Coiled coil</keyword>
<evidence type="ECO:0000256" key="1">
    <source>
        <dbReference type="SAM" id="Coils"/>
    </source>
</evidence>
<proteinExistence type="predicted"/>
<reference evidence="3" key="1">
    <citation type="submission" date="2025-08" db="UniProtKB">
        <authorList>
            <consortium name="Ensembl"/>
        </authorList>
    </citation>
    <scope>IDENTIFICATION</scope>
</reference>
<dbReference type="Proteomes" id="UP000694551">
    <property type="component" value="Unplaced"/>
</dbReference>
<organism evidence="3 4">
    <name type="scientific">Strix occidentalis caurina</name>
    <name type="common">northern spotted owl</name>
    <dbReference type="NCBI Taxonomy" id="311401"/>
    <lineage>
        <taxon>Eukaryota</taxon>
        <taxon>Metazoa</taxon>
        <taxon>Chordata</taxon>
        <taxon>Craniata</taxon>
        <taxon>Vertebrata</taxon>
        <taxon>Euteleostomi</taxon>
        <taxon>Archelosauria</taxon>
        <taxon>Archosauria</taxon>
        <taxon>Dinosauria</taxon>
        <taxon>Saurischia</taxon>
        <taxon>Theropoda</taxon>
        <taxon>Coelurosauria</taxon>
        <taxon>Aves</taxon>
        <taxon>Neognathae</taxon>
        <taxon>Neoaves</taxon>
        <taxon>Telluraves</taxon>
        <taxon>Strigiformes</taxon>
        <taxon>Strigidae</taxon>
        <taxon>Strix</taxon>
    </lineage>
</organism>
<evidence type="ECO:0008006" key="5">
    <source>
        <dbReference type="Google" id="ProtNLM"/>
    </source>
</evidence>
<reference evidence="3" key="2">
    <citation type="submission" date="2025-09" db="UniProtKB">
        <authorList>
            <consortium name="Ensembl"/>
        </authorList>
    </citation>
    <scope>IDENTIFICATION</scope>
</reference>
<sequence length="416" mass="45013">MAQGQRQCQELQDKLAASEATVRAQAEQLEKYHVLLRELKTRVGWGGGGAVCAEPGVPCAVYCTRGRGGESYPRGTLNWWGCPAGEPHTQQLSKQVQVDFQDLGYETCGRSETEADRDETTSPGKERWGSGDPCYDSLIQAQARELSHLRQMLREGRGVSRSLAQHLRDALRSFEDILRGTDIDYYLGQGFREQLAQGRQLAERLSNKLGTSKYLWWGALGLDTGHDGLGRDALMGSVKGWGHLVPSATHPPNHPALPPAPPSCPRGWSPAQTGTQPASAASAMRSPPESQVLWGAQGHSRGLGTSVSSAVAGADLLEEHLVEIRSLRQRLEESICTNDRLREQLERRLASTSKASGTVLHGGQGCRGGPGFADPIAWGALTACTARCWGETLSTGPALQDCLEMSAPRHWSRGCS</sequence>
<evidence type="ECO:0000313" key="3">
    <source>
        <dbReference type="Ensembl" id="ENSSOCP00000005910.1"/>
    </source>
</evidence>
<protein>
    <recommendedName>
        <fullName evidence="5">Myomegalin-like</fullName>
    </recommendedName>
</protein>
<dbReference type="GO" id="GO:0060090">
    <property type="term" value="F:molecular adaptor activity"/>
    <property type="evidence" value="ECO:0007669"/>
    <property type="project" value="TreeGrafter"/>
</dbReference>
<feature type="coiled-coil region" evidence="1">
    <location>
        <begin position="314"/>
        <end position="344"/>
    </location>
</feature>
<dbReference type="GO" id="GO:0090063">
    <property type="term" value="P:positive regulation of microtubule nucleation"/>
    <property type="evidence" value="ECO:0007669"/>
    <property type="project" value="TreeGrafter"/>
</dbReference>
<dbReference type="InterPro" id="IPR052593">
    <property type="entry name" value="MT-associated_AKAP9-binding"/>
</dbReference>
<dbReference type="GO" id="GO:0005813">
    <property type="term" value="C:centrosome"/>
    <property type="evidence" value="ECO:0007669"/>
    <property type="project" value="TreeGrafter"/>
</dbReference>
<accession>A0A8D0EUI2</accession>
<dbReference type="PANTHER" id="PTHR46501">
    <property type="entry name" value="MYOMEGALIN"/>
    <property type="match status" value="1"/>
</dbReference>
<name>A0A8D0EUI2_STROC</name>
<feature type="compositionally biased region" description="Low complexity" evidence="2">
    <location>
        <begin position="277"/>
        <end position="290"/>
    </location>
</feature>
<feature type="coiled-coil region" evidence="1">
    <location>
        <begin position="1"/>
        <end position="28"/>
    </location>
</feature>
<dbReference type="GO" id="GO:0005794">
    <property type="term" value="C:Golgi apparatus"/>
    <property type="evidence" value="ECO:0007669"/>
    <property type="project" value="TreeGrafter"/>
</dbReference>
<feature type="region of interest" description="Disordered" evidence="2">
    <location>
        <begin position="248"/>
        <end position="299"/>
    </location>
</feature>
<dbReference type="GO" id="GO:1903358">
    <property type="term" value="P:regulation of Golgi organization"/>
    <property type="evidence" value="ECO:0007669"/>
    <property type="project" value="TreeGrafter"/>
</dbReference>
<dbReference type="PANTHER" id="PTHR46501:SF2">
    <property type="entry name" value="MYOMEGALIN"/>
    <property type="match status" value="1"/>
</dbReference>
<dbReference type="Ensembl" id="ENSSOCT00000006069.1">
    <property type="protein sequence ID" value="ENSSOCP00000005910.1"/>
    <property type="gene ID" value="ENSSOCG00000004546.1"/>
</dbReference>
<dbReference type="GO" id="GO:0007098">
    <property type="term" value="P:centrosome cycle"/>
    <property type="evidence" value="ECO:0007669"/>
    <property type="project" value="TreeGrafter"/>
</dbReference>
<evidence type="ECO:0000256" key="2">
    <source>
        <dbReference type="SAM" id="MobiDB-lite"/>
    </source>
</evidence>
<dbReference type="AlphaFoldDB" id="A0A8D0EUI2"/>